<dbReference type="SUPFAM" id="SSF52058">
    <property type="entry name" value="L domain-like"/>
    <property type="match status" value="1"/>
</dbReference>
<keyword evidence="2" id="KW-0433">Leucine-rich repeat</keyword>
<dbReference type="PROSITE" id="PS00107">
    <property type="entry name" value="PROTEIN_KINASE_ATP"/>
    <property type="match status" value="1"/>
</dbReference>
<evidence type="ECO:0000256" key="4">
    <source>
        <dbReference type="ARBA" id="ARBA00022729"/>
    </source>
</evidence>
<dbReference type="InterPro" id="IPR001611">
    <property type="entry name" value="Leu-rich_rpt"/>
</dbReference>
<dbReference type="Gene3D" id="3.80.10.10">
    <property type="entry name" value="Ribonuclease Inhibitor"/>
    <property type="match status" value="1"/>
</dbReference>
<dbReference type="GO" id="GO:0005524">
    <property type="term" value="F:ATP binding"/>
    <property type="evidence" value="ECO:0007669"/>
    <property type="project" value="UniProtKB-UniRule"/>
</dbReference>
<evidence type="ECO:0000256" key="6">
    <source>
        <dbReference type="ARBA" id="ARBA00022989"/>
    </source>
</evidence>
<evidence type="ECO:0000256" key="7">
    <source>
        <dbReference type="ARBA" id="ARBA00023136"/>
    </source>
</evidence>
<evidence type="ECO:0000313" key="11">
    <source>
        <dbReference type="Proteomes" id="UP000237347"/>
    </source>
</evidence>
<keyword evidence="11" id="KW-1185">Reference proteome</keyword>
<feature type="binding site" evidence="8">
    <location>
        <position position="419"/>
    </location>
    <ligand>
        <name>ATP</name>
        <dbReference type="ChEBI" id="CHEBI:30616"/>
    </ligand>
</feature>
<evidence type="ECO:0000256" key="8">
    <source>
        <dbReference type="PROSITE-ProRule" id="PRU10141"/>
    </source>
</evidence>
<name>A0AAW0LAW8_QUESU</name>
<keyword evidence="4" id="KW-0732">Signal</keyword>
<evidence type="ECO:0000256" key="5">
    <source>
        <dbReference type="ARBA" id="ARBA00022737"/>
    </source>
</evidence>
<sequence length="449" mass="49691">MDGALDRIDFCSESMARRFCVELDGASHLMYPDFIYVPSSDTILVCLINTGSGIPFISALELRPLSKSMYPIDSGAQFSSWRYDLGTLSDGEFVSNDGYKLPAQVLRTAVQASGAYNNTLSYPFSGISHSRWHVCFHFAEIAELTQGKKREIIISLNRGDYTSKPITLEYLTPLPICPNRTFESPFHFSIDATMESDLPPILNAFELYSVAPLPSKPTDHGDVTAIMDIKRTFRISRDDWQGDPCVPHKYLWNGLTCSSDSTPRIITLNLSSSNLTGKIVTSFSDLTALQYFNLSGNQLKGTVPEALIQKSRNGLLVLGLGENSDLCHPVPCKKKEKKKIKGLIVSLAATSLVVLVFTESNIKLKNSKMAAESDIKPKNQQYSYSEVVRITDNFNTIIGGGGFGKVYLGTLEETQVAVKLLSPSSNQGYKEFRAEVKYETIVFFSIISN</sequence>
<dbReference type="PANTHER" id="PTHR45631">
    <property type="entry name" value="OS07G0107800 PROTEIN-RELATED"/>
    <property type="match status" value="1"/>
</dbReference>
<dbReference type="FunFam" id="3.80.10.10:FF:000129">
    <property type="entry name" value="Leucine-rich repeat receptor-like kinase"/>
    <property type="match status" value="1"/>
</dbReference>
<accession>A0AAW0LAW8</accession>
<comment type="subcellular location">
    <subcellularLocation>
        <location evidence="1">Membrane</location>
        <topology evidence="1">Single-pass membrane protein</topology>
    </subcellularLocation>
</comment>
<keyword evidence="6" id="KW-1133">Transmembrane helix</keyword>
<evidence type="ECO:0000256" key="3">
    <source>
        <dbReference type="ARBA" id="ARBA00022692"/>
    </source>
</evidence>
<keyword evidence="5" id="KW-0677">Repeat</keyword>
<dbReference type="InterPro" id="IPR032675">
    <property type="entry name" value="LRR_dom_sf"/>
</dbReference>
<dbReference type="InterPro" id="IPR011009">
    <property type="entry name" value="Kinase-like_dom_sf"/>
</dbReference>
<comment type="caution">
    <text evidence="10">The sequence shown here is derived from an EMBL/GenBank/DDBJ whole genome shotgun (WGS) entry which is preliminary data.</text>
</comment>
<dbReference type="PANTHER" id="PTHR45631:SF212">
    <property type="entry name" value="PROTEIN KINASE DOMAIN-CONTAINING PROTEIN"/>
    <property type="match status" value="1"/>
</dbReference>
<dbReference type="Pfam" id="PF12819">
    <property type="entry name" value="Malectin_like"/>
    <property type="match status" value="2"/>
</dbReference>
<dbReference type="GO" id="GO:0016301">
    <property type="term" value="F:kinase activity"/>
    <property type="evidence" value="ECO:0007669"/>
    <property type="project" value="UniProtKB-KW"/>
</dbReference>
<reference evidence="10 11" key="1">
    <citation type="journal article" date="2018" name="Sci. Data">
        <title>The draft genome sequence of cork oak.</title>
        <authorList>
            <person name="Ramos A.M."/>
            <person name="Usie A."/>
            <person name="Barbosa P."/>
            <person name="Barros P.M."/>
            <person name="Capote T."/>
            <person name="Chaves I."/>
            <person name="Simoes F."/>
            <person name="Abreu I."/>
            <person name="Carrasquinho I."/>
            <person name="Faro C."/>
            <person name="Guimaraes J.B."/>
            <person name="Mendonca D."/>
            <person name="Nobrega F."/>
            <person name="Rodrigues L."/>
            <person name="Saibo N.J.M."/>
            <person name="Varela M.C."/>
            <person name="Egas C."/>
            <person name="Matos J."/>
            <person name="Miguel C.M."/>
            <person name="Oliveira M.M."/>
            <person name="Ricardo C.P."/>
            <person name="Goncalves S."/>
        </authorList>
    </citation>
    <scope>NUCLEOTIDE SEQUENCE [LARGE SCALE GENOMIC DNA]</scope>
    <source>
        <strain evidence="11">cv. HL8</strain>
    </source>
</reference>
<dbReference type="InterPro" id="IPR017441">
    <property type="entry name" value="Protein_kinase_ATP_BS"/>
</dbReference>
<keyword evidence="8" id="KW-0067">ATP-binding</keyword>
<keyword evidence="8" id="KW-0547">Nucleotide-binding</keyword>
<organism evidence="10 11">
    <name type="scientific">Quercus suber</name>
    <name type="common">Cork oak</name>
    <dbReference type="NCBI Taxonomy" id="58331"/>
    <lineage>
        <taxon>Eukaryota</taxon>
        <taxon>Viridiplantae</taxon>
        <taxon>Streptophyta</taxon>
        <taxon>Embryophyta</taxon>
        <taxon>Tracheophyta</taxon>
        <taxon>Spermatophyta</taxon>
        <taxon>Magnoliopsida</taxon>
        <taxon>eudicotyledons</taxon>
        <taxon>Gunneridae</taxon>
        <taxon>Pentapetalae</taxon>
        <taxon>rosids</taxon>
        <taxon>fabids</taxon>
        <taxon>Fagales</taxon>
        <taxon>Fagaceae</taxon>
        <taxon>Quercus</taxon>
    </lineage>
</organism>
<dbReference type="GO" id="GO:0016020">
    <property type="term" value="C:membrane"/>
    <property type="evidence" value="ECO:0007669"/>
    <property type="project" value="UniProtKB-SubCell"/>
</dbReference>
<proteinExistence type="predicted"/>
<dbReference type="AlphaFoldDB" id="A0AAW0LAW8"/>
<keyword evidence="7" id="KW-0472">Membrane</keyword>
<evidence type="ECO:0000256" key="2">
    <source>
        <dbReference type="ARBA" id="ARBA00022614"/>
    </source>
</evidence>
<dbReference type="InterPro" id="IPR024788">
    <property type="entry name" value="Malectin-like_Carb-bd_dom"/>
</dbReference>
<feature type="domain" description="Malectin-like" evidence="9">
    <location>
        <begin position="21"/>
        <end position="78"/>
    </location>
</feature>
<evidence type="ECO:0000313" key="10">
    <source>
        <dbReference type="EMBL" id="KAK7847506.1"/>
    </source>
</evidence>
<evidence type="ECO:0000259" key="9">
    <source>
        <dbReference type="Pfam" id="PF12819"/>
    </source>
</evidence>
<protein>
    <submittedName>
        <fullName evidence="10">Lrr receptor-like serine/threonine-protein kinase</fullName>
    </submittedName>
</protein>
<evidence type="ECO:0000256" key="1">
    <source>
        <dbReference type="ARBA" id="ARBA00004167"/>
    </source>
</evidence>
<dbReference type="EMBL" id="PKMF04000140">
    <property type="protein sequence ID" value="KAK7847506.1"/>
    <property type="molecule type" value="Genomic_DNA"/>
</dbReference>
<dbReference type="Gene3D" id="3.30.200.20">
    <property type="entry name" value="Phosphorylase Kinase, domain 1"/>
    <property type="match status" value="1"/>
</dbReference>
<dbReference type="SUPFAM" id="SSF56112">
    <property type="entry name" value="Protein kinase-like (PK-like)"/>
    <property type="match status" value="1"/>
</dbReference>
<feature type="domain" description="Malectin-like" evidence="9">
    <location>
        <begin position="94"/>
        <end position="210"/>
    </location>
</feature>
<dbReference type="Pfam" id="PF00560">
    <property type="entry name" value="LRR_1"/>
    <property type="match status" value="1"/>
</dbReference>
<keyword evidence="3" id="KW-0812">Transmembrane</keyword>
<dbReference type="Proteomes" id="UP000237347">
    <property type="component" value="Unassembled WGS sequence"/>
</dbReference>
<gene>
    <name evidence="10" type="ORF">CFP56_006537</name>
</gene>